<feature type="region of interest" description="Disordered" evidence="1">
    <location>
        <begin position="186"/>
        <end position="218"/>
    </location>
</feature>
<accession>A0ABR5H9E6</accession>
<reference evidence="2 3" key="1">
    <citation type="submission" date="2015-01" db="EMBL/GenBank/DDBJ databases">
        <title>Genome sequencing of Methylobacterium platani JCM14648 type strain.</title>
        <authorList>
            <person name="Chaudhry V."/>
            <person name="Patil P.B."/>
        </authorList>
    </citation>
    <scope>NUCLEOTIDE SEQUENCE [LARGE SCALE GENOMIC DNA]</scope>
    <source>
        <strain evidence="2 3">JCM 14648</strain>
    </source>
</reference>
<feature type="region of interest" description="Disordered" evidence="1">
    <location>
        <begin position="39"/>
        <end position="92"/>
    </location>
</feature>
<feature type="compositionally biased region" description="Low complexity" evidence="1">
    <location>
        <begin position="39"/>
        <end position="82"/>
    </location>
</feature>
<evidence type="ECO:0000313" key="2">
    <source>
        <dbReference type="EMBL" id="KMO21409.1"/>
    </source>
</evidence>
<proteinExistence type="predicted"/>
<keyword evidence="3" id="KW-1185">Reference proteome</keyword>
<feature type="compositionally biased region" description="Basic and acidic residues" evidence="1">
    <location>
        <begin position="200"/>
        <end position="214"/>
    </location>
</feature>
<evidence type="ECO:0000256" key="1">
    <source>
        <dbReference type="SAM" id="MobiDB-lite"/>
    </source>
</evidence>
<feature type="region of interest" description="Disordered" evidence="1">
    <location>
        <begin position="307"/>
        <end position="334"/>
    </location>
</feature>
<dbReference type="EMBL" id="JXOD01000023">
    <property type="protein sequence ID" value="KMO21409.1"/>
    <property type="molecule type" value="Genomic_DNA"/>
</dbReference>
<protein>
    <submittedName>
        <fullName evidence="2">Uncharacterized protein</fullName>
    </submittedName>
</protein>
<name>A0ABR5H9E6_9HYPH</name>
<sequence>MPRSGYATSSRRGSSRTVKSTPDQLSMFDLLISEASTAATSSLASAPGTTPSTSPAGPTGRSGPAAAPASPSASPANEGGSPTSATSGLCGSTSSASAVLKSSLESRLRARTASRGSTLFTLTWKVRLTPSGLPICALRASAPRTSGRGCGSWPTPVATDAAKRGEVSPRPGAMGLCETVVLAHWPTTQANDGTGANSPERQERRRLEAPKREGGGPPGFANLRDAAQLAAWATPAASPTNSSPEAFLARKGRGSDGAITDLGAQAQLASWATPQSRDCKGSRTGDALYKHNARPLNEQVAMLVPEIPSPASGPTPTGSSAGTAKPGQLNPAHSRWLMGLPAAWDACAPTGTRSIRKSRPSSLKRSST</sequence>
<evidence type="ECO:0000313" key="3">
    <source>
        <dbReference type="Proteomes" id="UP000035947"/>
    </source>
</evidence>
<feature type="compositionally biased region" description="Polar residues" evidence="1">
    <location>
        <begin position="186"/>
        <end position="199"/>
    </location>
</feature>
<feature type="region of interest" description="Disordered" evidence="1">
    <location>
        <begin position="349"/>
        <end position="368"/>
    </location>
</feature>
<gene>
    <name evidence="2" type="ORF">SQ03_03405</name>
</gene>
<dbReference type="Proteomes" id="UP000035947">
    <property type="component" value="Unassembled WGS sequence"/>
</dbReference>
<feature type="compositionally biased region" description="Low complexity" evidence="1">
    <location>
        <begin position="314"/>
        <end position="324"/>
    </location>
</feature>
<feature type="region of interest" description="Disordered" evidence="1">
    <location>
        <begin position="1"/>
        <end position="23"/>
    </location>
</feature>
<comment type="caution">
    <text evidence="2">The sequence shown here is derived from an EMBL/GenBank/DDBJ whole genome shotgun (WGS) entry which is preliminary data.</text>
</comment>
<organism evidence="2 3">
    <name type="scientific">Methylobacterium platani JCM 14648</name>
    <dbReference type="NCBI Taxonomy" id="1295136"/>
    <lineage>
        <taxon>Bacteria</taxon>
        <taxon>Pseudomonadati</taxon>
        <taxon>Pseudomonadota</taxon>
        <taxon>Alphaproteobacteria</taxon>
        <taxon>Hyphomicrobiales</taxon>
        <taxon>Methylobacteriaceae</taxon>
        <taxon>Methylobacterium</taxon>
    </lineage>
</organism>